<feature type="signal peptide" evidence="1">
    <location>
        <begin position="1"/>
        <end position="32"/>
    </location>
</feature>
<keyword evidence="3" id="KW-1185">Reference proteome</keyword>
<dbReference type="RefSeq" id="WP_121158740.1">
    <property type="nucleotide sequence ID" value="NZ_RBKT01000001.1"/>
</dbReference>
<dbReference type="Proteomes" id="UP000277671">
    <property type="component" value="Unassembled WGS sequence"/>
</dbReference>
<evidence type="ECO:0008006" key="4">
    <source>
        <dbReference type="Google" id="ProtNLM"/>
    </source>
</evidence>
<organism evidence="2 3">
    <name type="scientific">Micromonospora pisi</name>
    <dbReference type="NCBI Taxonomy" id="589240"/>
    <lineage>
        <taxon>Bacteria</taxon>
        <taxon>Bacillati</taxon>
        <taxon>Actinomycetota</taxon>
        <taxon>Actinomycetes</taxon>
        <taxon>Micromonosporales</taxon>
        <taxon>Micromonosporaceae</taxon>
        <taxon>Micromonospora</taxon>
    </lineage>
</organism>
<feature type="chain" id="PRO_5019764980" description="Lipoprotein" evidence="1">
    <location>
        <begin position="33"/>
        <end position="146"/>
    </location>
</feature>
<accession>A0A495JPB0</accession>
<dbReference type="PROSITE" id="PS51257">
    <property type="entry name" value="PROKAR_LIPOPROTEIN"/>
    <property type="match status" value="1"/>
</dbReference>
<protein>
    <recommendedName>
        <fullName evidence="4">Lipoprotein</fullName>
    </recommendedName>
</protein>
<keyword evidence="1" id="KW-0732">Signal</keyword>
<evidence type="ECO:0000313" key="2">
    <source>
        <dbReference type="EMBL" id="RKR90475.1"/>
    </source>
</evidence>
<gene>
    <name evidence="2" type="ORF">BDK92_4848</name>
</gene>
<dbReference type="OrthoDB" id="3399383at2"/>
<reference evidence="2 3" key="1">
    <citation type="submission" date="2018-10" db="EMBL/GenBank/DDBJ databases">
        <title>Sequencing the genomes of 1000 actinobacteria strains.</title>
        <authorList>
            <person name="Klenk H.-P."/>
        </authorList>
    </citation>
    <scope>NUCLEOTIDE SEQUENCE [LARGE SCALE GENOMIC DNA]</scope>
    <source>
        <strain evidence="2 3">DSM 45175</strain>
    </source>
</reference>
<name>A0A495JPB0_9ACTN</name>
<evidence type="ECO:0000256" key="1">
    <source>
        <dbReference type="SAM" id="SignalP"/>
    </source>
</evidence>
<dbReference type="AlphaFoldDB" id="A0A495JPB0"/>
<sequence>MTYGHPRRTLPLLLLAALLTLTGCTGVGVAGAPDSGSGSYQVWGLNEASSALTGDDRSVVLNGDLDNDSKPFFTAEGTWGAAGFTLDEASAERARDLTGKLPERTGDPDCVRLVLVDGRLLGDRAVATIAAGDVLESGPVVAIPLE</sequence>
<comment type="caution">
    <text evidence="2">The sequence shown here is derived from an EMBL/GenBank/DDBJ whole genome shotgun (WGS) entry which is preliminary data.</text>
</comment>
<proteinExistence type="predicted"/>
<evidence type="ECO:0000313" key="3">
    <source>
        <dbReference type="Proteomes" id="UP000277671"/>
    </source>
</evidence>
<dbReference type="EMBL" id="RBKT01000001">
    <property type="protein sequence ID" value="RKR90475.1"/>
    <property type="molecule type" value="Genomic_DNA"/>
</dbReference>